<dbReference type="Proteomes" id="UP001140513">
    <property type="component" value="Unassembled WGS sequence"/>
</dbReference>
<dbReference type="InterPro" id="IPR002867">
    <property type="entry name" value="IBR_dom"/>
</dbReference>
<evidence type="ECO:0000256" key="4">
    <source>
        <dbReference type="ARBA" id="ARBA00022723"/>
    </source>
</evidence>
<comment type="caution">
    <text evidence="11">The sequence shown here is derived from an EMBL/GenBank/DDBJ whole genome shotgun (WGS) entry which is preliminary data.</text>
</comment>
<dbReference type="PANTHER" id="PTHR11685">
    <property type="entry name" value="RBR FAMILY RING FINGER AND IBR DOMAIN-CONTAINING"/>
    <property type="match status" value="1"/>
</dbReference>
<evidence type="ECO:0000256" key="6">
    <source>
        <dbReference type="ARBA" id="ARBA00022771"/>
    </source>
</evidence>
<reference evidence="11" key="1">
    <citation type="submission" date="2022-10" db="EMBL/GenBank/DDBJ databases">
        <title>Tapping the CABI collections for fungal endophytes: first genome assemblies for Collariella, Neodidymelliopsis, Ascochyta clinopodiicola, Didymella pomorum, Didymosphaeria variabile, Neocosmospora piperis and Neocucurbitaria cava.</title>
        <authorList>
            <person name="Hill R."/>
        </authorList>
    </citation>
    <scope>NUCLEOTIDE SEQUENCE</scope>
    <source>
        <strain evidence="11">IMI 356815</strain>
    </source>
</reference>
<dbReference type="GO" id="GO:0061630">
    <property type="term" value="F:ubiquitin protein ligase activity"/>
    <property type="evidence" value="ECO:0007669"/>
    <property type="project" value="UniProtKB-EC"/>
</dbReference>
<dbReference type="GO" id="GO:0008270">
    <property type="term" value="F:zinc ion binding"/>
    <property type="evidence" value="ECO:0007669"/>
    <property type="project" value="UniProtKB-KW"/>
</dbReference>
<dbReference type="GeneID" id="80906839"/>
<accession>A0A9W8XVV0</accession>
<keyword evidence="3" id="KW-0808">Transferase</keyword>
<feature type="compositionally biased region" description="Low complexity" evidence="9">
    <location>
        <begin position="35"/>
        <end position="46"/>
    </location>
</feature>
<feature type="region of interest" description="Disordered" evidence="9">
    <location>
        <begin position="1"/>
        <end position="51"/>
    </location>
</feature>
<name>A0A9W8XVV0_9PLEO</name>
<evidence type="ECO:0000313" key="12">
    <source>
        <dbReference type="Proteomes" id="UP001140513"/>
    </source>
</evidence>
<organism evidence="11 12">
    <name type="scientific">Didymosphaeria variabile</name>
    <dbReference type="NCBI Taxonomy" id="1932322"/>
    <lineage>
        <taxon>Eukaryota</taxon>
        <taxon>Fungi</taxon>
        <taxon>Dikarya</taxon>
        <taxon>Ascomycota</taxon>
        <taxon>Pezizomycotina</taxon>
        <taxon>Dothideomycetes</taxon>
        <taxon>Pleosporomycetidae</taxon>
        <taxon>Pleosporales</taxon>
        <taxon>Massarineae</taxon>
        <taxon>Didymosphaeriaceae</taxon>
        <taxon>Didymosphaeria</taxon>
    </lineage>
</organism>
<dbReference type="OrthoDB" id="1431934at2759"/>
<feature type="domain" description="RING-type" evidence="10">
    <location>
        <begin position="88"/>
        <end position="314"/>
    </location>
</feature>
<dbReference type="GO" id="GO:0016567">
    <property type="term" value="P:protein ubiquitination"/>
    <property type="evidence" value="ECO:0007669"/>
    <property type="project" value="InterPro"/>
</dbReference>
<evidence type="ECO:0000256" key="5">
    <source>
        <dbReference type="ARBA" id="ARBA00022737"/>
    </source>
</evidence>
<dbReference type="CDD" id="cd20336">
    <property type="entry name" value="Rcat_RBR"/>
    <property type="match status" value="1"/>
</dbReference>
<dbReference type="CDD" id="cd20335">
    <property type="entry name" value="BRcat_RBR"/>
    <property type="match status" value="1"/>
</dbReference>
<protein>
    <recommendedName>
        <fullName evidence="2">RBR-type E3 ubiquitin transferase</fullName>
        <ecNumber evidence="2">2.3.2.31</ecNumber>
    </recommendedName>
</protein>
<dbReference type="AlphaFoldDB" id="A0A9W8XVV0"/>
<dbReference type="PROSITE" id="PS51873">
    <property type="entry name" value="TRIAD"/>
    <property type="match status" value="1"/>
</dbReference>
<dbReference type="SUPFAM" id="SSF57850">
    <property type="entry name" value="RING/U-box"/>
    <property type="match status" value="1"/>
</dbReference>
<keyword evidence="12" id="KW-1185">Reference proteome</keyword>
<evidence type="ECO:0000256" key="9">
    <source>
        <dbReference type="SAM" id="MobiDB-lite"/>
    </source>
</evidence>
<dbReference type="RefSeq" id="XP_056075584.1">
    <property type="nucleotide sequence ID" value="XM_056212111.1"/>
</dbReference>
<keyword evidence="8" id="KW-0862">Zinc</keyword>
<evidence type="ECO:0000259" key="10">
    <source>
        <dbReference type="PROSITE" id="PS51873"/>
    </source>
</evidence>
<evidence type="ECO:0000256" key="8">
    <source>
        <dbReference type="ARBA" id="ARBA00022833"/>
    </source>
</evidence>
<dbReference type="EC" id="2.3.2.31" evidence="2"/>
<evidence type="ECO:0000256" key="3">
    <source>
        <dbReference type="ARBA" id="ARBA00022679"/>
    </source>
</evidence>
<dbReference type="Pfam" id="PF22191">
    <property type="entry name" value="IBR_1"/>
    <property type="match status" value="1"/>
</dbReference>
<evidence type="ECO:0000313" key="11">
    <source>
        <dbReference type="EMBL" id="KAJ4358725.1"/>
    </source>
</evidence>
<feature type="compositionally biased region" description="Polar residues" evidence="9">
    <location>
        <begin position="15"/>
        <end position="34"/>
    </location>
</feature>
<keyword evidence="5" id="KW-0677">Repeat</keyword>
<evidence type="ECO:0000256" key="2">
    <source>
        <dbReference type="ARBA" id="ARBA00012251"/>
    </source>
</evidence>
<evidence type="ECO:0000256" key="1">
    <source>
        <dbReference type="ARBA" id="ARBA00001798"/>
    </source>
</evidence>
<keyword evidence="4" id="KW-0479">Metal-binding</keyword>
<proteinExistence type="predicted"/>
<dbReference type="Gene3D" id="1.20.120.1750">
    <property type="match status" value="1"/>
</dbReference>
<comment type="catalytic activity">
    <reaction evidence="1">
        <text>[E2 ubiquitin-conjugating enzyme]-S-ubiquitinyl-L-cysteine + [acceptor protein]-L-lysine = [E2 ubiquitin-conjugating enzyme]-L-cysteine + [acceptor protein]-N(6)-ubiquitinyl-L-lysine.</text>
        <dbReference type="EC" id="2.3.2.31"/>
    </reaction>
</comment>
<keyword evidence="7" id="KW-0833">Ubl conjugation pathway</keyword>
<gene>
    <name evidence="11" type="ORF">N0V89_003309</name>
</gene>
<evidence type="ECO:0000256" key="7">
    <source>
        <dbReference type="ARBA" id="ARBA00022786"/>
    </source>
</evidence>
<dbReference type="InterPro" id="IPR031127">
    <property type="entry name" value="E3_UB_ligase_RBR"/>
</dbReference>
<dbReference type="SMART" id="SM00647">
    <property type="entry name" value="IBR"/>
    <property type="match status" value="2"/>
</dbReference>
<sequence length="405" mass="43904">MARTRGTGRAVEQSLPPSNTGSSGNPTVLRGSNSPAPAAADAPALPISRSGLRPAKSLGRIIVGQQTMKGNRVEKAAPKKKEPKLKPVKKECIICVTTRQVGNSAGRGFKAVEGACEHFQNTCNVCIGKMIKEKIVQRDLGEAILICAFPDCEHVLDYHTIMGLIFKGARENWDTALVNHHLRTSENYIACLNPACAQYFSIEDCQGKLPKSSKSSRGQKIACPHCEESMCMKCMRPWHASTSCSKFKIAEEKHSLQAITDMGAKPCPKCGVKIVKNGGCNHMKCGHCKQDFCFSCLVAYGPKMQHGDGCAETQRNIMQDPRNWLPDNVLPGDGWVDAMMAAAQGPPQPPFVPHQPDDGPIQVGAPQQPGHAAGIFGFLQQMMHIHARAFNNHLNGNANHGQNQP</sequence>
<dbReference type="EMBL" id="JAPEUX010000002">
    <property type="protein sequence ID" value="KAJ4358725.1"/>
    <property type="molecule type" value="Genomic_DNA"/>
</dbReference>
<keyword evidence="6" id="KW-0863">Zinc-finger</keyword>
<dbReference type="InterPro" id="IPR044066">
    <property type="entry name" value="TRIAD_supradom"/>
</dbReference>
<dbReference type="Pfam" id="PF01485">
    <property type="entry name" value="IBR"/>
    <property type="match status" value="1"/>
</dbReference>